<evidence type="ECO:0000256" key="2">
    <source>
        <dbReference type="ARBA" id="ARBA00022679"/>
    </source>
</evidence>
<reference evidence="10 11" key="1">
    <citation type="journal article" date="2008" name="Int. J. Syst. Evol. Microbiol.">
        <title>Amphritea japonica sp. nov. and Amphritea balenae sp. nov., isolated from the sediment adjacent to sperm whale carcasses off Kagoshima, Japan.</title>
        <authorList>
            <person name="Miyazaki M."/>
            <person name="Nogi Y."/>
            <person name="Fujiwara Y."/>
            <person name="Kawato M."/>
            <person name="Nagahama T."/>
            <person name="Kubokawa K."/>
            <person name="Horikoshi K."/>
        </authorList>
    </citation>
    <scope>NUCLEOTIDE SEQUENCE [LARGE SCALE GENOMIC DNA]</scope>
    <source>
        <strain evidence="10 11">ATCC BAA-1530</strain>
    </source>
</reference>
<accession>A0A7R6P3L9</accession>
<name>A0A7R6P3L9_9GAMM</name>
<keyword evidence="11" id="KW-1185">Reference proteome</keyword>
<dbReference type="PANTHER" id="PTHR24345:SF91">
    <property type="entry name" value="SERINE_THREONINE-PROTEIN KINASE PLK4"/>
    <property type="match status" value="1"/>
</dbReference>
<keyword evidence="2 10" id="KW-0808">Transferase</keyword>
<feature type="region of interest" description="Disordered" evidence="7">
    <location>
        <begin position="87"/>
        <end position="109"/>
    </location>
</feature>
<dbReference type="PROSITE" id="PS50011">
    <property type="entry name" value="PROTEIN_KINASE_DOM"/>
    <property type="match status" value="1"/>
</dbReference>
<evidence type="ECO:0000256" key="5">
    <source>
        <dbReference type="ARBA" id="ARBA00022840"/>
    </source>
</evidence>
<dbReference type="InterPro" id="IPR005532">
    <property type="entry name" value="SUMF_dom"/>
</dbReference>
<evidence type="ECO:0000313" key="11">
    <source>
        <dbReference type="Proteomes" id="UP000595663"/>
    </source>
</evidence>
<feature type="region of interest" description="Disordered" evidence="7">
    <location>
        <begin position="135"/>
        <end position="168"/>
    </location>
</feature>
<dbReference type="InterPro" id="IPR008271">
    <property type="entry name" value="Ser/Thr_kinase_AS"/>
</dbReference>
<evidence type="ECO:0000256" key="3">
    <source>
        <dbReference type="ARBA" id="ARBA00022741"/>
    </source>
</evidence>
<feature type="domain" description="Protein kinase" evidence="9">
    <location>
        <begin position="186"/>
        <end position="453"/>
    </location>
</feature>
<feature type="transmembrane region" description="Helical" evidence="8">
    <location>
        <begin position="465"/>
        <end position="483"/>
    </location>
</feature>
<dbReference type="SUPFAM" id="SSF56112">
    <property type="entry name" value="Protein kinase-like (PK-like)"/>
    <property type="match status" value="1"/>
</dbReference>
<evidence type="ECO:0000256" key="1">
    <source>
        <dbReference type="ARBA" id="ARBA00022527"/>
    </source>
</evidence>
<feature type="binding site" evidence="6">
    <location>
        <position position="221"/>
    </location>
    <ligand>
        <name>ATP</name>
        <dbReference type="ChEBI" id="CHEBI:30616"/>
    </ligand>
</feature>
<keyword evidence="4 10" id="KW-0418">Kinase</keyword>
<dbReference type="EC" id="2.7.11.1" evidence="10"/>
<keyword evidence="8" id="KW-0472">Membrane</keyword>
<dbReference type="Pfam" id="PF00069">
    <property type="entry name" value="Pkinase"/>
    <property type="match status" value="1"/>
</dbReference>
<dbReference type="PROSITE" id="PS00108">
    <property type="entry name" value="PROTEIN_KINASE_ST"/>
    <property type="match status" value="1"/>
</dbReference>
<dbReference type="InterPro" id="IPR016187">
    <property type="entry name" value="CTDL_fold"/>
</dbReference>
<dbReference type="OrthoDB" id="9801841at2"/>
<evidence type="ECO:0000313" key="10">
    <source>
        <dbReference type="EMBL" id="BBB25284.1"/>
    </source>
</evidence>
<dbReference type="PANTHER" id="PTHR24345">
    <property type="entry name" value="SERINE/THREONINE-PROTEIN KINASE PLK"/>
    <property type="match status" value="1"/>
</dbReference>
<dbReference type="CDD" id="cd14014">
    <property type="entry name" value="STKc_PknB_like"/>
    <property type="match status" value="1"/>
</dbReference>
<gene>
    <name evidence="10" type="ORF">AMJAP_0685</name>
</gene>
<keyword evidence="8" id="KW-0812">Transmembrane</keyword>
<feature type="compositionally biased region" description="Polar residues" evidence="7">
    <location>
        <begin position="1304"/>
        <end position="1334"/>
    </location>
</feature>
<dbReference type="KEGG" id="ajp:AMJAP_0685"/>
<dbReference type="InterPro" id="IPR017441">
    <property type="entry name" value="Protein_kinase_ATP_BS"/>
</dbReference>
<dbReference type="InterPro" id="IPR011009">
    <property type="entry name" value="Kinase-like_dom_sf"/>
</dbReference>
<keyword evidence="5 6" id="KW-0067">ATP-binding</keyword>
<keyword evidence="3 6" id="KW-0547">Nucleotide-binding</keyword>
<evidence type="ECO:0000256" key="6">
    <source>
        <dbReference type="PROSITE-ProRule" id="PRU10141"/>
    </source>
</evidence>
<dbReference type="InterPro" id="IPR000719">
    <property type="entry name" value="Prot_kinase_dom"/>
</dbReference>
<dbReference type="Proteomes" id="UP000595663">
    <property type="component" value="Chromosome"/>
</dbReference>
<dbReference type="EMBL" id="AP014545">
    <property type="protein sequence ID" value="BBB25284.1"/>
    <property type="molecule type" value="Genomic_DNA"/>
</dbReference>
<dbReference type="SUPFAM" id="SSF56436">
    <property type="entry name" value="C-type lectin-like"/>
    <property type="match status" value="1"/>
</dbReference>
<feature type="region of interest" description="Disordered" evidence="7">
    <location>
        <begin position="1304"/>
        <end position="1347"/>
    </location>
</feature>
<evidence type="ECO:0000259" key="9">
    <source>
        <dbReference type="PROSITE" id="PS50011"/>
    </source>
</evidence>
<dbReference type="InterPro" id="IPR042095">
    <property type="entry name" value="SUMF_sf"/>
</dbReference>
<dbReference type="RefSeq" id="WP_019622402.1">
    <property type="nucleotide sequence ID" value="NZ_AP014545.1"/>
</dbReference>
<dbReference type="GO" id="GO:0005524">
    <property type="term" value="F:ATP binding"/>
    <property type="evidence" value="ECO:0007669"/>
    <property type="project" value="UniProtKB-UniRule"/>
</dbReference>
<dbReference type="Gene3D" id="3.30.200.20">
    <property type="entry name" value="Phosphorylase Kinase, domain 1"/>
    <property type="match status" value="1"/>
</dbReference>
<dbReference type="GO" id="GO:0004674">
    <property type="term" value="F:protein serine/threonine kinase activity"/>
    <property type="evidence" value="ECO:0007669"/>
    <property type="project" value="UniProtKB-KW"/>
</dbReference>
<keyword evidence="8" id="KW-1133">Transmembrane helix</keyword>
<feature type="compositionally biased region" description="Polar residues" evidence="7">
    <location>
        <begin position="150"/>
        <end position="160"/>
    </location>
</feature>
<dbReference type="SMART" id="SM00220">
    <property type="entry name" value="S_TKc"/>
    <property type="match status" value="1"/>
</dbReference>
<evidence type="ECO:0000256" key="8">
    <source>
        <dbReference type="SAM" id="Phobius"/>
    </source>
</evidence>
<organism evidence="10 11">
    <name type="scientific">Amphritea japonica ATCC BAA-1530</name>
    <dbReference type="NCBI Taxonomy" id="1278309"/>
    <lineage>
        <taxon>Bacteria</taxon>
        <taxon>Pseudomonadati</taxon>
        <taxon>Pseudomonadota</taxon>
        <taxon>Gammaproteobacteria</taxon>
        <taxon>Oceanospirillales</taxon>
        <taxon>Oceanospirillaceae</taxon>
        <taxon>Amphritea</taxon>
    </lineage>
</organism>
<dbReference type="Pfam" id="PF03781">
    <property type="entry name" value="FGE-sulfatase"/>
    <property type="match status" value="1"/>
</dbReference>
<dbReference type="Gene3D" id="3.90.1580.10">
    <property type="entry name" value="paralog of FGE (formylglycine-generating enzyme)"/>
    <property type="match status" value="1"/>
</dbReference>
<dbReference type="PROSITE" id="PS00107">
    <property type="entry name" value="PROTEIN_KINASE_ATP"/>
    <property type="match status" value="1"/>
</dbReference>
<proteinExistence type="predicted"/>
<sequence>MKDFKQQLKLYLQGQIQREQLSQTMAVLVSEQPELADKIIQGLQQMASQQLISSDDHSELVEVINQHRTGITSAALDDATVVRSEPDDKTAVLLPSGQGVLPQGEDKTRLTESIHAPLSPATENGALSSVLHNQEDSSRINSAGAASPAPTVTSTGTSTSRWKKPFAEHATDETAMGVGSVIKERFRLVEFIGCGGMGDVYKAEDQRRLDAHDHDSLVAIKVLNKTFREHPESLRSLQREARKTQNLAHPNIVNVFDFDRDRDNVFMTMELMQGAPLSTVIKANPAGLSLDRVLEYVAGMAGALGYAHQQGIVHSDFKPSNVFLNNGQIKVFDFGIARAAKSAAAPEDSFDAGDLGALTPSYASPAMLDGAATVDARDDLYALGCIIYELVCGKHPFIRNGKKVPADEARLAGMKMVELKQLNRNQNKALRQLLAFDEQQRTASVETFLQQFLPQHQRHGLVSRWYVWVMMLLFVCGIAYFPLLNLLHQRQIDDFVDDLKNRNNEAVKAWLDKIQSMETEQQNTFYNDTQVKRELTRYFLNQVAENADADAYNQAQQLADRALQIYEDSRRLSDKQEQLTKQKAERLNVLNNELNRALELPTTAFVTALIELKALLASIRRVDAGSAMLGDARIPVKLAETMVELIDLHQFSSAQQVGQVAMELFPDNQELNNTTRKLELERLRFNRATRISELQRQLNSESLNNLDNYTDVLPVIKELQQLEPGNDRLNQLQQQLSRLLVDEQQRFIDAHAWQEAEDLLVPFVGVLIPADLVGMELTLKQSQEQYQRFIDEQVAGIDADILEQRLESAEQKIVRLKPTIADQRTIIAVSDRLASAWIKQSRSERDQHNWEASSAALARIVTLDVSPELQQTIAYEQQHLEQVKQMTEQELAASVLAGENSARQAELQTLQSELASLLESVELSDSTTRKALSLLDRIDVLKGDQVIVTQGRKRMVQRYTEQAVAAADSDVIGAIGILQDGKRLLPESSEITDLLAKLQARQESVSEQEKVAQLESLKQQLDQLLTDPEVTPEWEKRVVTLLSRLKIEQNDPAYIQGINTRLAIAYDGEAKRLTRLNDFDAARDFLQRAAQYDSSLGTLNATDEGISEAEILFQQEQAERKSEALISGLKQTFDTQIQANDLSAARQTFTRLKSELGEGDSFVTQQAPKTFQAVYLRLADQLAARKRFSQAEKLMLSARDLLADPEIVDQRIAEYQNGARLYHVTQAIKKPDIDRVVKAAGLLSELQPQLNAEKYQQLSRDLQDAVIGQVNSLMARSPVQANQLLQTAQQLFPENRSLQQLKLSTVKPSTSRQTAPKPASSTLSNQNAGNANRSSDQESSDVSVPKPDSVARIASDRICTAGLAGKGIRSAAVCWDMLTEKSKAPFMIVVPGSSRSYAISKFEISRNDYNQYCKLSGSCSAVGGAQKLPITGLNQAQIDKYIAWLSSTTGYQYHLPSKDQWVHAAKATGGNQPQNYNCRLSRGAQILKGRDLVSVQQGRPNAWGLVNYLGNAQELVKSGSGLEAVGGSYRVKMSDCSVSLSVSVSGITDKATGFRLVREL</sequence>
<dbReference type="Gene3D" id="1.10.510.10">
    <property type="entry name" value="Transferase(Phosphotransferase) domain 1"/>
    <property type="match status" value="1"/>
</dbReference>
<keyword evidence="1 10" id="KW-0723">Serine/threonine-protein kinase</keyword>
<evidence type="ECO:0000256" key="4">
    <source>
        <dbReference type="ARBA" id="ARBA00022777"/>
    </source>
</evidence>
<protein>
    <submittedName>
        <fullName evidence="10">Non-specific serine/threonine protein kinase</fullName>
        <ecNumber evidence="10">2.7.11.1</ecNumber>
    </submittedName>
</protein>
<evidence type="ECO:0000256" key="7">
    <source>
        <dbReference type="SAM" id="MobiDB-lite"/>
    </source>
</evidence>